<accession>A0A371EIA1</accession>
<dbReference type="EMBL" id="QJKJ01013763">
    <property type="protein sequence ID" value="RDX65724.1"/>
    <property type="molecule type" value="Genomic_DNA"/>
</dbReference>
<dbReference type="PANTHER" id="PTHR31182:SF17">
    <property type="entry name" value="EEIG1_EHBP1 PROTEIN AMINO-TERMINAL DOMAIN PROTEIN"/>
    <property type="match status" value="1"/>
</dbReference>
<feature type="region of interest" description="Disordered" evidence="1">
    <location>
        <begin position="295"/>
        <end position="320"/>
    </location>
</feature>
<feature type="non-terminal residue" evidence="2">
    <location>
        <position position="1"/>
    </location>
</feature>
<dbReference type="Proteomes" id="UP000257109">
    <property type="component" value="Unassembled WGS sequence"/>
</dbReference>
<sequence length="601" mass="68018">MKFWATRLSGQTHKHAVKLSQLKLELGLFAPANDKVAIQITATATNKGKPSNQKTTPLSLVPFSRPRCTHTHTTSARRFHTSKSSSLLWDARDLCAFHLLLKDSSLDLCHMTFHVLYGEGCAGESREKMTVVGKLELTVAVAELLAREEKKTQSNSHHHFQRRLPIKLRVNGLCIEATLLVSLRLLKLRNCNGESVSAGPAENRIQSEKKRGVIEKVKYLTRSGKINSGKFDEAERTSNCDSDSSPVFDSDDSSNGSTTSSGSSNKSGGIHTNGSERFTKSRLDTLPRNRSLNVWNFKTATNKQGTPTSYPGPSTKSAYKLSPQLHHKGSARSWEYKEISSRDGQAKLKTNVFFASFDQRSEQACGESACTVLVALIAHWLHSNHGMPTRAQFDRLIKQGSSEWRRLCKSDYYSKLFPDKHFDLETIIEANLRPLVVMPQKSYTGFFSPDKFRCLKGTMSFDEIWEEIKSKVVDKEPRIYIVSWNDHFFVLKVEADTYYVVDSLGERLFEGCQEAFMLKFDASSVMYGKIEKAKEGVSGERRERICRGKECCKEFIKRFLAAIPLGQLEKDEKKWSLSTPYYLHRQLQIDFHYTSSTHSSF</sequence>
<evidence type="ECO:0000313" key="3">
    <source>
        <dbReference type="Proteomes" id="UP000257109"/>
    </source>
</evidence>
<evidence type="ECO:0008006" key="4">
    <source>
        <dbReference type="Google" id="ProtNLM"/>
    </source>
</evidence>
<feature type="compositionally biased region" description="Low complexity" evidence="1">
    <location>
        <begin position="241"/>
        <end position="269"/>
    </location>
</feature>
<comment type="caution">
    <text evidence="2">The sequence shown here is derived from an EMBL/GenBank/DDBJ whole genome shotgun (WGS) entry which is preliminary data.</text>
</comment>
<name>A0A371EIA1_MUCPR</name>
<feature type="region of interest" description="Disordered" evidence="1">
    <location>
        <begin position="230"/>
        <end position="283"/>
    </location>
</feature>
<evidence type="ECO:0000256" key="1">
    <source>
        <dbReference type="SAM" id="MobiDB-lite"/>
    </source>
</evidence>
<protein>
    <recommendedName>
        <fullName evidence="4">C2 NT-type domain-containing protein</fullName>
    </recommendedName>
</protein>
<gene>
    <name evidence="2" type="ORF">CR513_55594</name>
</gene>
<organism evidence="2 3">
    <name type="scientific">Mucuna pruriens</name>
    <name type="common">Velvet bean</name>
    <name type="synonym">Dolichos pruriens</name>
    <dbReference type="NCBI Taxonomy" id="157652"/>
    <lineage>
        <taxon>Eukaryota</taxon>
        <taxon>Viridiplantae</taxon>
        <taxon>Streptophyta</taxon>
        <taxon>Embryophyta</taxon>
        <taxon>Tracheophyta</taxon>
        <taxon>Spermatophyta</taxon>
        <taxon>Magnoliopsida</taxon>
        <taxon>eudicotyledons</taxon>
        <taxon>Gunneridae</taxon>
        <taxon>Pentapetalae</taxon>
        <taxon>rosids</taxon>
        <taxon>fabids</taxon>
        <taxon>Fabales</taxon>
        <taxon>Fabaceae</taxon>
        <taxon>Papilionoideae</taxon>
        <taxon>50 kb inversion clade</taxon>
        <taxon>NPAAA clade</taxon>
        <taxon>indigoferoid/millettioid clade</taxon>
        <taxon>Phaseoleae</taxon>
        <taxon>Mucuna</taxon>
    </lineage>
</organism>
<dbReference type="OrthoDB" id="733571at2759"/>
<dbReference type="AlphaFoldDB" id="A0A371EIA1"/>
<proteinExistence type="predicted"/>
<keyword evidence="3" id="KW-1185">Reference proteome</keyword>
<dbReference type="STRING" id="157652.A0A371EIA1"/>
<dbReference type="PANTHER" id="PTHR31182">
    <property type="entry name" value="C2 NT-TYPE DOMAIN-CONTAINING PROTEIN"/>
    <property type="match status" value="1"/>
</dbReference>
<feature type="compositionally biased region" description="Polar residues" evidence="1">
    <location>
        <begin position="295"/>
        <end position="317"/>
    </location>
</feature>
<reference evidence="2" key="1">
    <citation type="submission" date="2018-05" db="EMBL/GenBank/DDBJ databases">
        <title>Draft genome of Mucuna pruriens seed.</title>
        <authorList>
            <person name="Nnadi N.E."/>
            <person name="Vos R."/>
            <person name="Hasami M.H."/>
            <person name="Devisetty U.K."/>
            <person name="Aguiy J.C."/>
        </authorList>
    </citation>
    <scope>NUCLEOTIDE SEQUENCE [LARGE SCALE GENOMIC DNA]</scope>
    <source>
        <strain evidence="2">JCA_2017</strain>
    </source>
</reference>
<evidence type="ECO:0000313" key="2">
    <source>
        <dbReference type="EMBL" id="RDX65724.1"/>
    </source>
</evidence>